<dbReference type="Pfam" id="PF00248">
    <property type="entry name" value="Aldo_ket_red"/>
    <property type="match status" value="1"/>
</dbReference>
<gene>
    <name evidence="2" type="ORF">NK718_03330</name>
</gene>
<dbReference type="RefSeq" id="WP_254738616.1">
    <property type="nucleotide sequence ID" value="NZ_JANCLU010000002.1"/>
</dbReference>
<name>A0ABT1L9B3_9HYPH</name>
<sequence length="337" mass="36015">MIETVELAPDYRVSRIVRGGWQLHAAATPDIEAEAAKALRFVEAGVTAFETSDTYRHVDAALALALDRRRAAGLPLPRVHARLTLPCDVSVGRAAIAARLGLPTLDLVQLQSWALDEDALAGAALRLREEAAAGRLRHFGLMNIGEDTLERLLRRGVRPLTLQAQLSLLDRRALPRLAEAARAEGVSLLAYGTLAGGFLHERWLGRPDPGARPTAATPFHAEYRAVIEAFGGWGLYQELLAALASVAARHGARVATVATRWALDQPNVAAALVGSSDPARAREWADIFALRLDDADRARLDAVLARSEGPTGQVGGLERDGESPLARAIAASRASVA</sequence>
<reference evidence="2 3" key="1">
    <citation type="submission" date="2022-07" db="EMBL/GenBank/DDBJ databases">
        <authorList>
            <person name="Li W.-J."/>
            <person name="Deng Q.-Q."/>
        </authorList>
    </citation>
    <scope>NUCLEOTIDE SEQUENCE [LARGE SCALE GENOMIC DNA]</scope>
    <source>
        <strain evidence="2 3">SYSU M60028</strain>
    </source>
</reference>
<proteinExistence type="predicted"/>
<accession>A0ABT1L9B3</accession>
<evidence type="ECO:0000313" key="3">
    <source>
        <dbReference type="Proteomes" id="UP001205890"/>
    </source>
</evidence>
<dbReference type="EMBL" id="JANCLU010000002">
    <property type="protein sequence ID" value="MCP8937536.1"/>
    <property type="molecule type" value="Genomic_DNA"/>
</dbReference>
<dbReference type="Proteomes" id="UP001205890">
    <property type="component" value="Unassembled WGS sequence"/>
</dbReference>
<dbReference type="InterPro" id="IPR023210">
    <property type="entry name" value="NADP_OxRdtase_dom"/>
</dbReference>
<dbReference type="Gene3D" id="3.20.20.100">
    <property type="entry name" value="NADP-dependent oxidoreductase domain"/>
    <property type="match status" value="1"/>
</dbReference>
<feature type="domain" description="NADP-dependent oxidoreductase" evidence="1">
    <location>
        <begin position="97"/>
        <end position="304"/>
    </location>
</feature>
<organism evidence="2 3">
    <name type="scientific">Alsobacter ponti</name>
    <dbReference type="NCBI Taxonomy" id="2962936"/>
    <lineage>
        <taxon>Bacteria</taxon>
        <taxon>Pseudomonadati</taxon>
        <taxon>Pseudomonadota</taxon>
        <taxon>Alphaproteobacteria</taxon>
        <taxon>Hyphomicrobiales</taxon>
        <taxon>Alsobacteraceae</taxon>
        <taxon>Alsobacter</taxon>
    </lineage>
</organism>
<dbReference type="InterPro" id="IPR036812">
    <property type="entry name" value="NAD(P)_OxRdtase_dom_sf"/>
</dbReference>
<evidence type="ECO:0000259" key="1">
    <source>
        <dbReference type="Pfam" id="PF00248"/>
    </source>
</evidence>
<evidence type="ECO:0000313" key="2">
    <source>
        <dbReference type="EMBL" id="MCP8937536.1"/>
    </source>
</evidence>
<keyword evidence="3" id="KW-1185">Reference proteome</keyword>
<comment type="caution">
    <text evidence="2">The sequence shown here is derived from an EMBL/GenBank/DDBJ whole genome shotgun (WGS) entry which is preliminary data.</text>
</comment>
<dbReference type="SUPFAM" id="SSF51430">
    <property type="entry name" value="NAD(P)-linked oxidoreductase"/>
    <property type="match status" value="1"/>
</dbReference>
<dbReference type="PANTHER" id="PTHR43147:SF2">
    <property type="entry name" value="NADP-DEPENDENT OXIDOREDUCTASE DOMAIN-CONTAINING PROTEIN"/>
    <property type="match status" value="1"/>
</dbReference>
<protein>
    <submittedName>
        <fullName evidence="2">Aldo/keto reductase</fullName>
    </submittedName>
</protein>
<dbReference type="PANTHER" id="PTHR43147">
    <property type="entry name" value="PROTEIN TAS"/>
    <property type="match status" value="1"/>
</dbReference>